<gene>
    <name evidence="1" type="ORF">IDSA_03305</name>
</gene>
<evidence type="ECO:0000313" key="2">
    <source>
        <dbReference type="Proteomes" id="UP000054363"/>
    </source>
</evidence>
<dbReference type="AlphaFoldDB" id="A0A094IVL7"/>
<reference evidence="1 2" key="1">
    <citation type="submission" date="2014-06" db="EMBL/GenBank/DDBJ databases">
        <title>The draft genome sequence of Idiomarina salinarum ISL-52.</title>
        <authorList>
            <person name="Du J."/>
            <person name="Shao Z."/>
        </authorList>
    </citation>
    <scope>NUCLEOTIDE SEQUENCE [LARGE SCALE GENOMIC DNA]</scope>
    <source>
        <strain evidence="1 2">ISL-52</strain>
    </source>
</reference>
<dbReference type="RefSeq" id="WP_157980776.1">
    <property type="nucleotide sequence ID" value="NZ_PIQD01000001.1"/>
</dbReference>
<accession>A0A094IVL7</accession>
<organism evidence="1 2">
    <name type="scientific">Pseudidiomarina salinarum</name>
    <dbReference type="NCBI Taxonomy" id="435908"/>
    <lineage>
        <taxon>Bacteria</taxon>
        <taxon>Pseudomonadati</taxon>
        <taxon>Pseudomonadota</taxon>
        <taxon>Gammaproteobacteria</taxon>
        <taxon>Alteromonadales</taxon>
        <taxon>Idiomarinaceae</taxon>
        <taxon>Pseudidiomarina</taxon>
    </lineage>
</organism>
<dbReference type="EMBL" id="JPER01000001">
    <property type="protein sequence ID" value="KFZ31730.1"/>
    <property type="molecule type" value="Genomic_DNA"/>
</dbReference>
<dbReference type="STRING" id="435908.IDSA_03305"/>
<name>A0A094IVL7_9GAMM</name>
<protein>
    <submittedName>
        <fullName evidence="1">Uncharacterized protein</fullName>
    </submittedName>
</protein>
<keyword evidence="2" id="KW-1185">Reference proteome</keyword>
<sequence length="96" mass="11642">MNGRGYQLSLRPWRWTQLPATVWGVDSDTAVWVQLDDLDQCGWRTEAPILMTPWCAVFRVSNGGAQRRWLWFWRAWMSESDYRRLSRLLCLWREHR</sequence>
<evidence type="ECO:0000313" key="1">
    <source>
        <dbReference type="EMBL" id="KFZ31730.1"/>
    </source>
</evidence>
<proteinExistence type="predicted"/>
<comment type="caution">
    <text evidence="1">The sequence shown here is derived from an EMBL/GenBank/DDBJ whole genome shotgun (WGS) entry which is preliminary data.</text>
</comment>
<dbReference type="Proteomes" id="UP000054363">
    <property type="component" value="Unassembled WGS sequence"/>
</dbReference>